<accession>A0A412GZT3</accession>
<dbReference type="RefSeq" id="WP_118482693.1">
    <property type="nucleotide sequence ID" value="NZ_QRUU01000001.1"/>
</dbReference>
<reference evidence="1 2" key="1">
    <citation type="submission" date="2018-08" db="EMBL/GenBank/DDBJ databases">
        <title>A genome reference for cultivated species of the human gut microbiota.</title>
        <authorList>
            <person name="Zou Y."/>
            <person name="Xue W."/>
            <person name="Luo G."/>
        </authorList>
    </citation>
    <scope>NUCLEOTIDE SEQUENCE [LARGE SCALE GENOMIC DNA]</scope>
    <source>
        <strain evidence="1 2">AF24-2</strain>
    </source>
</reference>
<gene>
    <name evidence="1" type="ORF">DWY20_00390</name>
</gene>
<proteinExistence type="predicted"/>
<keyword evidence="2" id="KW-1185">Reference proteome</keyword>
<sequence>MNDSNLIPVTENTEQVNTYTVEGQAILGSLQPQASITPDSNCDAQSNYTDSVPPDKCLCGTYVAGTRTGTIPANSNLKEWDGKPLQEGVVYHRNEMLGLPECTILENRDVQSRAKDWQKICRENGMTNPALYANAKIAKEAGFTPVIFLHDTKKPWKIPEHLVGHFYIRLDGNGRAAGHNLELKEATKNPSYDPFDYEFVFKKYDDPNLLYKQYISANLDVKKTTKSELLSYSLCRNKGSNLNNYYTMMGEGFVAKSSSYYNFGRELTKEDVKKASKGQDITVEQELVDCMDTLLKTYSKVFSGNASVKILKGVPLARWSCETLKKADDMKAMADKISDKFSKMLPEQLTKLQDAKGVKGDRTKTTEIILIGIFNEILNN</sequence>
<dbReference type="Proteomes" id="UP000285864">
    <property type="component" value="Unassembled WGS sequence"/>
</dbReference>
<protein>
    <submittedName>
        <fullName evidence="1">Uncharacterized protein</fullName>
    </submittedName>
</protein>
<dbReference type="AlphaFoldDB" id="A0A412GZT3"/>
<evidence type="ECO:0000313" key="1">
    <source>
        <dbReference type="EMBL" id="RGS00582.1"/>
    </source>
</evidence>
<organism evidence="1 2">
    <name type="scientific">Phocaeicola coprocola</name>
    <dbReference type="NCBI Taxonomy" id="310298"/>
    <lineage>
        <taxon>Bacteria</taxon>
        <taxon>Pseudomonadati</taxon>
        <taxon>Bacteroidota</taxon>
        <taxon>Bacteroidia</taxon>
        <taxon>Bacteroidales</taxon>
        <taxon>Bacteroidaceae</taxon>
        <taxon>Phocaeicola</taxon>
    </lineage>
</organism>
<name>A0A412GZT3_9BACT</name>
<evidence type="ECO:0000313" key="2">
    <source>
        <dbReference type="Proteomes" id="UP000285864"/>
    </source>
</evidence>
<dbReference type="EMBL" id="QRUU01000001">
    <property type="protein sequence ID" value="RGS00582.1"/>
    <property type="molecule type" value="Genomic_DNA"/>
</dbReference>
<comment type="caution">
    <text evidence="1">The sequence shown here is derived from an EMBL/GenBank/DDBJ whole genome shotgun (WGS) entry which is preliminary data.</text>
</comment>